<sequence>MLILVDTLNTTVTYKIFPVLFFQFITLSFSMVFLRALEGFIMFKMNERINKGVRSLLRLKTVERKSLQGAQSIMIWNVSSTSRHMN</sequence>
<dbReference type="InterPro" id="IPR019430">
    <property type="entry name" value="7TM_GPCR_serpentine_rcpt_Srx"/>
</dbReference>
<keyword evidence="1" id="KW-0472">Membrane</keyword>
<keyword evidence="1" id="KW-1133">Transmembrane helix</keyword>
<evidence type="ECO:0000313" key="4">
    <source>
        <dbReference type="WBParaSite" id="Csp11.Scaffold536.g3309.t1"/>
    </source>
</evidence>
<proteinExistence type="predicted"/>
<keyword evidence="1" id="KW-0812">Transmembrane</keyword>
<protein>
    <submittedName>
        <fullName evidence="4">7TM_GPCR_Srx domain-containing protein</fullName>
    </submittedName>
</protein>
<keyword evidence="3" id="KW-1185">Reference proteome</keyword>
<dbReference type="WBParaSite" id="Csp11.Scaffold536.g3309.t1">
    <property type="protein sequence ID" value="Csp11.Scaffold536.g3309.t1"/>
    <property type="gene ID" value="Csp11.Scaffold536.g3309"/>
</dbReference>
<evidence type="ECO:0000313" key="3">
    <source>
        <dbReference type="Proteomes" id="UP000095282"/>
    </source>
</evidence>
<evidence type="ECO:0000259" key="2">
    <source>
        <dbReference type="Pfam" id="PF10328"/>
    </source>
</evidence>
<dbReference type="AlphaFoldDB" id="A0A1I7T807"/>
<organism evidence="3 4">
    <name type="scientific">Caenorhabditis tropicalis</name>
    <dbReference type="NCBI Taxonomy" id="1561998"/>
    <lineage>
        <taxon>Eukaryota</taxon>
        <taxon>Metazoa</taxon>
        <taxon>Ecdysozoa</taxon>
        <taxon>Nematoda</taxon>
        <taxon>Chromadorea</taxon>
        <taxon>Rhabditida</taxon>
        <taxon>Rhabditina</taxon>
        <taxon>Rhabditomorpha</taxon>
        <taxon>Rhabditoidea</taxon>
        <taxon>Rhabditidae</taxon>
        <taxon>Peloderinae</taxon>
        <taxon>Caenorhabditis</taxon>
    </lineage>
</organism>
<dbReference type="PANTHER" id="PTHR47754:SF1">
    <property type="entry name" value="7TM GPCR SERPENTINE RECEPTOR CLASS X (SRX) DOMAIN-CONTAINING PROTEIN"/>
    <property type="match status" value="1"/>
</dbReference>
<reference evidence="4" key="1">
    <citation type="submission" date="2016-11" db="UniProtKB">
        <authorList>
            <consortium name="WormBaseParasite"/>
        </authorList>
    </citation>
    <scope>IDENTIFICATION</scope>
</reference>
<name>A0A1I7T807_9PELO</name>
<dbReference type="eggNOG" id="ENOG502TH4M">
    <property type="taxonomic scope" value="Eukaryota"/>
</dbReference>
<dbReference type="Pfam" id="PF10328">
    <property type="entry name" value="7TM_GPCR_Srx"/>
    <property type="match status" value="1"/>
</dbReference>
<feature type="transmembrane region" description="Helical" evidence="1">
    <location>
        <begin position="20"/>
        <end position="41"/>
    </location>
</feature>
<feature type="domain" description="7TM GPCR serpentine receptor class x (Srx)" evidence="2">
    <location>
        <begin position="1"/>
        <end position="46"/>
    </location>
</feature>
<dbReference type="Proteomes" id="UP000095282">
    <property type="component" value="Unplaced"/>
</dbReference>
<accession>A0A1I7T807</accession>
<dbReference type="PANTHER" id="PTHR47754">
    <property type="entry name" value="SERPENTINE RECEPTOR, CLASS X-RELATED"/>
    <property type="match status" value="1"/>
</dbReference>
<evidence type="ECO:0000256" key="1">
    <source>
        <dbReference type="SAM" id="Phobius"/>
    </source>
</evidence>